<dbReference type="PROSITE" id="PS50011">
    <property type="entry name" value="PROTEIN_KINASE_DOM"/>
    <property type="match status" value="1"/>
</dbReference>
<proteinExistence type="inferred from homology"/>
<dbReference type="Pfam" id="PF07714">
    <property type="entry name" value="PK_Tyr_Ser-Thr"/>
    <property type="match status" value="1"/>
</dbReference>
<feature type="active site" description="Proton donor" evidence="9">
    <location>
        <position position="1160"/>
    </location>
</feature>
<evidence type="ECO:0000256" key="2">
    <source>
        <dbReference type="ARBA" id="ARBA00006285"/>
    </source>
</evidence>
<evidence type="ECO:0000256" key="9">
    <source>
        <dbReference type="PIRSR" id="PIRSR625705-1"/>
    </source>
</evidence>
<dbReference type="Gene3D" id="1.10.510.10">
    <property type="entry name" value="Transferase(Phosphotransferase) domain 1"/>
    <property type="match status" value="1"/>
</dbReference>
<name>A0A812T5R5_SYMPI</name>
<keyword evidence="3" id="KW-0418">Kinase</keyword>
<dbReference type="InterPro" id="IPR023174">
    <property type="entry name" value="PDEase_CS"/>
</dbReference>
<evidence type="ECO:0000256" key="3">
    <source>
        <dbReference type="ARBA" id="ARBA00022527"/>
    </source>
</evidence>
<dbReference type="SUPFAM" id="SSF55781">
    <property type="entry name" value="GAF domain-like"/>
    <property type="match status" value="1"/>
</dbReference>
<dbReference type="SMART" id="SM00220">
    <property type="entry name" value="S_TKc"/>
    <property type="match status" value="1"/>
</dbReference>
<feature type="compositionally biased region" description="Basic and acidic residues" evidence="12">
    <location>
        <begin position="601"/>
        <end position="612"/>
    </location>
</feature>
<comment type="cofactor">
    <cofactor evidence="11">
        <name>a divalent metal cation</name>
        <dbReference type="ChEBI" id="CHEBI:60240"/>
    </cofactor>
    <text evidence="11">Binds 2 divalent metal cations per subunit. Site 1 may preferentially bind zinc ions, while site 2 has a preference for magnesium and/or manganese ions.</text>
</comment>
<reference evidence="15" key="1">
    <citation type="submission" date="2021-02" db="EMBL/GenBank/DDBJ databases">
        <authorList>
            <person name="Dougan E. K."/>
            <person name="Rhodes N."/>
            <person name="Thang M."/>
            <person name="Chan C."/>
        </authorList>
    </citation>
    <scope>NUCLEOTIDE SEQUENCE</scope>
</reference>
<evidence type="ECO:0000256" key="7">
    <source>
        <dbReference type="ARBA" id="ARBA00022801"/>
    </source>
</evidence>
<dbReference type="Pfam" id="PF00233">
    <property type="entry name" value="PDEase_I"/>
    <property type="match status" value="1"/>
</dbReference>
<dbReference type="PROSITE" id="PS00126">
    <property type="entry name" value="PDEASE_I_1"/>
    <property type="match status" value="1"/>
</dbReference>
<dbReference type="InterPro" id="IPR017853">
    <property type="entry name" value="GH"/>
</dbReference>
<dbReference type="InterPro" id="IPR036971">
    <property type="entry name" value="PDEase_catalytic_dom_sf"/>
</dbReference>
<evidence type="ECO:0000256" key="4">
    <source>
        <dbReference type="ARBA" id="ARBA00022535"/>
    </source>
</evidence>
<dbReference type="InterPro" id="IPR025705">
    <property type="entry name" value="Beta_hexosaminidase_sua/sub"/>
</dbReference>
<protein>
    <recommendedName>
        <fullName evidence="11">Phosphodiesterase</fullName>
        <ecNumber evidence="11">3.1.4.-</ecNumber>
    </recommendedName>
</protein>
<comment type="catalytic activity">
    <reaction evidence="1">
        <text>Hydrolysis of terminal non-reducing N-acetyl-D-hexosamine residues in N-acetyl-beta-D-hexosaminides.</text>
        <dbReference type="EC" id="3.2.1.52"/>
    </reaction>
</comment>
<comment type="similarity">
    <text evidence="2">Belongs to the glycosyl hydrolase 20 family.</text>
</comment>
<evidence type="ECO:0000313" key="16">
    <source>
        <dbReference type="Proteomes" id="UP000649617"/>
    </source>
</evidence>
<organism evidence="15 16">
    <name type="scientific">Symbiodinium pilosum</name>
    <name type="common">Dinoflagellate</name>
    <dbReference type="NCBI Taxonomy" id="2952"/>
    <lineage>
        <taxon>Eukaryota</taxon>
        <taxon>Sar</taxon>
        <taxon>Alveolata</taxon>
        <taxon>Dinophyceae</taxon>
        <taxon>Suessiales</taxon>
        <taxon>Symbiodiniaceae</taxon>
        <taxon>Symbiodinium</taxon>
    </lineage>
</organism>
<keyword evidence="7 11" id="KW-0378">Hydrolase</keyword>
<comment type="caution">
    <text evidence="15">The sequence shown here is derived from an EMBL/GenBank/DDBJ whole genome shotgun (WGS) entry which is preliminary data.</text>
</comment>
<evidence type="ECO:0000256" key="11">
    <source>
        <dbReference type="RuleBase" id="RU363067"/>
    </source>
</evidence>
<feature type="compositionally biased region" description="Basic residues" evidence="12">
    <location>
        <begin position="1567"/>
        <end position="1577"/>
    </location>
</feature>
<feature type="domain" description="Protein kinase" evidence="13">
    <location>
        <begin position="1649"/>
        <end position="1913"/>
    </location>
</feature>
<dbReference type="GO" id="GO:0046872">
    <property type="term" value="F:metal ion binding"/>
    <property type="evidence" value="ECO:0007669"/>
    <property type="project" value="UniProtKB-KW"/>
</dbReference>
<dbReference type="GO" id="GO:0007165">
    <property type="term" value="P:signal transduction"/>
    <property type="evidence" value="ECO:0007669"/>
    <property type="project" value="InterPro"/>
</dbReference>
<dbReference type="Gene3D" id="3.20.20.80">
    <property type="entry name" value="Glycosidases"/>
    <property type="match status" value="1"/>
</dbReference>
<feature type="compositionally biased region" description="Basic residues" evidence="12">
    <location>
        <begin position="1542"/>
        <end position="1551"/>
    </location>
</feature>
<dbReference type="CDD" id="cd00077">
    <property type="entry name" value="HDc"/>
    <property type="match status" value="1"/>
</dbReference>
<dbReference type="GO" id="GO:0004114">
    <property type="term" value="F:3',5'-cyclic-nucleotide phosphodiesterase activity"/>
    <property type="evidence" value="ECO:0007669"/>
    <property type="project" value="InterPro"/>
</dbReference>
<dbReference type="EC" id="3.1.4.-" evidence="11"/>
<dbReference type="CDD" id="cd13999">
    <property type="entry name" value="STKc_MAP3K-like"/>
    <property type="match status" value="1"/>
</dbReference>
<dbReference type="InterPro" id="IPR000719">
    <property type="entry name" value="Prot_kinase_dom"/>
</dbReference>
<dbReference type="SUPFAM" id="SSF56112">
    <property type="entry name" value="Protein kinase-like (PK-like)"/>
    <property type="match status" value="1"/>
</dbReference>
<dbReference type="InterPro" id="IPR011009">
    <property type="entry name" value="Kinase-like_dom_sf"/>
</dbReference>
<evidence type="ECO:0000313" key="15">
    <source>
        <dbReference type="EMBL" id="CAE7520569.1"/>
    </source>
</evidence>
<keyword evidence="3" id="KW-0808">Transferase</keyword>
<evidence type="ECO:0000256" key="10">
    <source>
        <dbReference type="PROSITE-ProRule" id="PRU10141"/>
    </source>
</evidence>
<dbReference type="Gene3D" id="3.30.200.20">
    <property type="entry name" value="Phosphorylase Kinase, domain 1"/>
    <property type="match status" value="1"/>
</dbReference>
<evidence type="ECO:0000259" key="13">
    <source>
        <dbReference type="PROSITE" id="PS50011"/>
    </source>
</evidence>
<evidence type="ECO:0000259" key="14">
    <source>
        <dbReference type="PROSITE" id="PS51845"/>
    </source>
</evidence>
<dbReference type="PANTHER" id="PTHR11347">
    <property type="entry name" value="CYCLIC NUCLEOTIDE PHOSPHODIESTERASE"/>
    <property type="match status" value="1"/>
</dbReference>
<dbReference type="GO" id="GO:0005524">
    <property type="term" value="F:ATP binding"/>
    <property type="evidence" value="ECO:0007669"/>
    <property type="project" value="UniProtKB-UniRule"/>
</dbReference>
<dbReference type="SMART" id="SM00471">
    <property type="entry name" value="HDc"/>
    <property type="match status" value="1"/>
</dbReference>
<evidence type="ECO:0000256" key="12">
    <source>
        <dbReference type="SAM" id="MobiDB-lite"/>
    </source>
</evidence>
<keyword evidence="5 11" id="KW-0479">Metal-binding</keyword>
<dbReference type="Proteomes" id="UP000649617">
    <property type="component" value="Unassembled WGS sequence"/>
</dbReference>
<dbReference type="InterPro" id="IPR002073">
    <property type="entry name" value="PDEase_catalytic_dom"/>
</dbReference>
<dbReference type="PROSITE" id="PS00107">
    <property type="entry name" value="PROTEIN_KINASE_ATP"/>
    <property type="match status" value="1"/>
</dbReference>
<dbReference type="OrthoDB" id="189220at2759"/>
<dbReference type="InterPro" id="IPR003018">
    <property type="entry name" value="GAF"/>
</dbReference>
<feature type="compositionally biased region" description="Low complexity" evidence="12">
    <location>
        <begin position="613"/>
        <end position="631"/>
    </location>
</feature>
<dbReference type="Pfam" id="PF01590">
    <property type="entry name" value="GAF"/>
    <property type="match status" value="1"/>
</dbReference>
<dbReference type="Gene3D" id="3.30.450.40">
    <property type="match status" value="1"/>
</dbReference>
<dbReference type="PROSITE" id="PS00108">
    <property type="entry name" value="PROTEIN_KINASE_ST"/>
    <property type="match status" value="1"/>
</dbReference>
<evidence type="ECO:0000256" key="5">
    <source>
        <dbReference type="ARBA" id="ARBA00022723"/>
    </source>
</evidence>
<feature type="domain" description="PDEase" evidence="14">
    <location>
        <begin position="190"/>
        <end position="530"/>
    </location>
</feature>
<keyword evidence="3" id="KW-0723">Serine/threonine-protein kinase</keyword>
<evidence type="ECO:0000256" key="6">
    <source>
        <dbReference type="ARBA" id="ARBA00022741"/>
    </source>
</evidence>
<dbReference type="SMART" id="SM00065">
    <property type="entry name" value="GAF"/>
    <property type="match status" value="1"/>
</dbReference>
<evidence type="ECO:0000256" key="1">
    <source>
        <dbReference type="ARBA" id="ARBA00001231"/>
    </source>
</evidence>
<dbReference type="InterPro" id="IPR008271">
    <property type="entry name" value="Ser/Thr_kinase_AS"/>
</dbReference>
<dbReference type="PRINTS" id="PR00738">
    <property type="entry name" value="GLHYDRLASE20"/>
</dbReference>
<keyword evidence="16" id="KW-1185">Reference proteome</keyword>
<comment type="similarity">
    <text evidence="11">Belongs to the cyclic nucleotide phosphodiesterase family.</text>
</comment>
<dbReference type="SUPFAM" id="SSF109604">
    <property type="entry name" value="HD-domain/PDEase-like"/>
    <property type="match status" value="1"/>
</dbReference>
<dbReference type="InterPro" id="IPR017441">
    <property type="entry name" value="Protein_kinase_ATP_BS"/>
</dbReference>
<dbReference type="InterPro" id="IPR029016">
    <property type="entry name" value="GAF-like_dom_sf"/>
</dbReference>
<dbReference type="InterPro" id="IPR003607">
    <property type="entry name" value="HD/PDEase_dom"/>
</dbReference>
<dbReference type="EMBL" id="CAJNIZ010030002">
    <property type="protein sequence ID" value="CAE7520569.1"/>
    <property type="molecule type" value="Genomic_DNA"/>
</dbReference>
<dbReference type="Gene3D" id="1.10.1300.10">
    <property type="entry name" value="3'5'-cyclic nucleotide phosphodiesterase, catalytic domain"/>
    <property type="match status" value="1"/>
</dbReference>
<accession>A0A812T5R5</accession>
<sequence>MEFKPTVDFLKILSSPNTSLQYYLQTIIGEVMRVLNADRCSIFFVDDMRKEVWCVGSLDMEPFCQPWDKGIVGMVATEGKMVNLADAHDHPAFDGEIEKKTGYTVKGILSLPVKSVLNLDKAIGVIQVLNKRSAAKGEFSEQDEVELQKLAMVIGDSFYRQRYKALEEVTGNADSEVQAVLDQHRERMYLGRQQSPAMSTPPEILRSLSRQPFLREHSPLQVEDLASLNFHVLAQEEGFLQELVPDIFRHAGCIENCSIPEKQLMAYPEEVFKGYRKNPFHNAYHGFAVYQMCFHQFSTIDTFSLITATQGFGLLVAALCHDIDHPGVTNSFLMRLQDDLALRYNDSSVLENHHASVACTLLRNEKTAIGSGLAKEEQVIFRKTIIKCILATDMAHHQGICQRLIGCGSAEDFKATAEEDPQLLMNVCVHASDLSAQALTWEVAKKWEERICQEFLAQAAKEVEMGFTPEPFMQFKMEDLKQRGKLQRDFVDFVLRPLWEPLAQLEPSLDPCLSNLIKNRTLYEVRRIYGSDQMDEMADSDLDLLLPGMPRGDAPPQLTPRTVARIVEGRQGDPGAPKGAAPLFSTPLWESKSVEVSPPNRPKEQSGQKESPHAASPPLAAPAEAAHSQEASLAVPANPFDLSPAELKRATTPPANTSCLPWNGNAVQRGATPDLEANDMDNCFITERFGCLRSPARVEETFEQAVSNEQEKDKYGHGRTTAAASVGTFESKLIHDMMASGSVSSGDRREEAGCVGWSSSMAYRDPRCQTSREITCEARLNQCLPLVDHRLNSAAAGWPVRAPEPPVPPSLPLLQRTAHSQTVRFKLVPRPQRLEAILLMSMMALDAFQATLGISPAPLGTTPAPLGSVAVSIQSGLRLARESCAELVGYTLSNYIGLDTREDCHTAEWHFVMRWRGRTAVCATRPEGAFRFGFSTLKQMMRSEGAKFSTDATSSDFLLEDWPHHCWRGLHLDTVRHWMPVPFVKQYIKAMAAYKANFFHWHLTDDQAWRLYLPSRPKLVEAQRMTSPEFYSQDDVKEVLEFAKRHFVTVVPGIEMPGHVIAALSIYPEPGAQLPTRNNDVPARLSSWKLVHGLACSEGPFKVPATRQGIYKAGTKSIGGGDARYCNQWVEASTFEFALDVFTDVAAMFPSRYIHVGGDESEFDSWQESEHVRAFAGLAGLRNLGPDILEAWFCAVGRILKELGKQPIMWDDHFESRAWCTKLCPHAEEEWIVQSWKLQPPVGDGATAIDPSFPFRTISSPVKAAYLDYPLASTDFNRTLDLLPSSGPLILGGCATMWTEDSESAAVPGKVYPRYLGIAERLWGGIVNVREARSLDEDLWTTAKAHCSDGLLSADLGFTCGHFAPPESSRSLVFKNAVISSSLDSFSAAFAPDRAIDTSDESYLWAIAPKAGDYLDVTFYSQTNTSLVAKWLSHLSVKTGSKDRPGDQLLHGLVKVLQWLQDPATGGRLRTWIALCSFESGVCEAPESELANGPISSIRIVVTSSQEKWMAVPGIDATETTGTDLWQPSTEEVNRGFAAATKKSKLLHQGRRPTGTLDRRATTSPANRKKRKPRASRGQRNNSTKPFSEEAPLRRVTRNLSSALNDLRKKEYVENVVSVSFQLHRNKKCRVAGGPIGAWAEELEAVKEVRLEELIGTGSTAEVFRATWHGTDVAAKKLRSKGQLSTEFKREISVLLRLRHPNLVLFMGACTKAPQALIISEFCSGGTVFALLHQRRELSLPWPQRLPIALDVAKGMNFLHRRQVVHRDLKSLNLLLACPIRGASDVPAVKVSDFGLSRAFRPDATQVMMTNGAGTYHWMAPEVLSGQGYDEKVDVYSYGICLFELITRRIPYENSGLEPVSIAVAVSRGKRPDLALIPEDTPADLRLTMKCCWAHRSSGRPGFDTILDRVSAIGRSG</sequence>
<dbReference type="GO" id="GO:0004563">
    <property type="term" value="F:beta-N-acetylhexosaminidase activity"/>
    <property type="evidence" value="ECO:0007669"/>
    <property type="project" value="UniProtKB-EC"/>
</dbReference>
<dbReference type="Pfam" id="PF00728">
    <property type="entry name" value="Glyco_hydro_20"/>
    <property type="match status" value="1"/>
</dbReference>
<dbReference type="SUPFAM" id="SSF51445">
    <property type="entry name" value="(Trans)glycosidases"/>
    <property type="match status" value="1"/>
</dbReference>
<dbReference type="PROSITE" id="PS51845">
    <property type="entry name" value="PDEASE_I_2"/>
    <property type="match status" value="1"/>
</dbReference>
<feature type="region of interest" description="Disordered" evidence="12">
    <location>
        <begin position="590"/>
        <end position="631"/>
    </location>
</feature>
<dbReference type="InterPro" id="IPR015883">
    <property type="entry name" value="Glyco_hydro_20_cat"/>
</dbReference>
<feature type="region of interest" description="Disordered" evidence="12">
    <location>
        <begin position="1540"/>
        <end position="1594"/>
    </location>
</feature>
<dbReference type="GO" id="GO:0005975">
    <property type="term" value="P:carbohydrate metabolic process"/>
    <property type="evidence" value="ECO:0007669"/>
    <property type="project" value="InterPro"/>
</dbReference>
<dbReference type="GO" id="GO:0004674">
    <property type="term" value="F:protein serine/threonine kinase activity"/>
    <property type="evidence" value="ECO:0007669"/>
    <property type="project" value="UniProtKB-KW"/>
</dbReference>
<keyword evidence="8 10" id="KW-0067">ATP-binding</keyword>
<dbReference type="InterPro" id="IPR001245">
    <property type="entry name" value="Ser-Thr/Tyr_kinase_cat_dom"/>
</dbReference>
<gene>
    <name evidence="15" type="primary">STY46</name>
    <name evidence="15" type="ORF">SPIL2461_LOCUS13619</name>
</gene>
<evidence type="ECO:0000256" key="8">
    <source>
        <dbReference type="ARBA" id="ARBA00022840"/>
    </source>
</evidence>
<keyword evidence="4" id="KW-0140">cGMP</keyword>
<keyword evidence="6 10" id="KW-0547">Nucleotide-binding</keyword>
<feature type="binding site" evidence="10">
    <location>
        <position position="1677"/>
    </location>
    <ligand>
        <name>ATP</name>
        <dbReference type="ChEBI" id="CHEBI:30616"/>
    </ligand>
</feature>